<dbReference type="Gene3D" id="3.40.630.30">
    <property type="match status" value="1"/>
</dbReference>
<reference evidence="3 4" key="1">
    <citation type="submission" date="2018-10" db="EMBL/GenBank/DDBJ databases">
        <title>Isolation, diversity and antifungal activity of actinobacteria from wheat.</title>
        <authorList>
            <person name="Han C."/>
        </authorList>
    </citation>
    <scope>NUCLEOTIDE SEQUENCE [LARGE SCALE GENOMIC DNA]</scope>
    <source>
        <strain evidence="3 4">NEAU-YY642</strain>
    </source>
</reference>
<accession>A0A3M2M7F5</accession>
<protein>
    <submittedName>
        <fullName evidence="3">GNAT family N-acetyltransferase</fullName>
    </submittedName>
</protein>
<dbReference type="PROSITE" id="PS51186">
    <property type="entry name" value="GNAT"/>
    <property type="match status" value="1"/>
</dbReference>
<evidence type="ECO:0000259" key="1">
    <source>
        <dbReference type="PROSITE" id="PS51186"/>
    </source>
</evidence>
<evidence type="ECO:0000313" key="2">
    <source>
        <dbReference type="EMBL" id="RMI43256.1"/>
    </source>
</evidence>
<dbReference type="Proteomes" id="UP000278673">
    <property type="component" value="Unassembled WGS sequence"/>
</dbReference>
<dbReference type="EMBL" id="RFFJ01000013">
    <property type="protein sequence ID" value="RMI44783.1"/>
    <property type="molecule type" value="Genomic_DNA"/>
</dbReference>
<dbReference type="InterPro" id="IPR016181">
    <property type="entry name" value="Acyl_CoA_acyltransferase"/>
</dbReference>
<dbReference type="InterPro" id="IPR000182">
    <property type="entry name" value="GNAT_dom"/>
</dbReference>
<gene>
    <name evidence="3" type="ORF">EBN88_04630</name>
    <name evidence="2" type="ORF">EBN88_07630</name>
</gene>
<name>A0A3M2M7F5_9ACTN</name>
<dbReference type="SUPFAM" id="SSF55729">
    <property type="entry name" value="Acyl-CoA N-acyltransferases (Nat)"/>
    <property type="match status" value="1"/>
</dbReference>
<dbReference type="RefSeq" id="WP_122182505.1">
    <property type="nucleotide sequence ID" value="NZ_RFFJ01000013.1"/>
</dbReference>
<dbReference type="AlphaFoldDB" id="A0A3M2M7F5"/>
<dbReference type="Pfam" id="PF00583">
    <property type="entry name" value="Acetyltransf_1"/>
    <property type="match status" value="1"/>
</dbReference>
<keyword evidence="4" id="KW-1185">Reference proteome</keyword>
<evidence type="ECO:0000313" key="3">
    <source>
        <dbReference type="EMBL" id="RMI44783.1"/>
    </source>
</evidence>
<keyword evidence="3" id="KW-0808">Transferase</keyword>
<feature type="domain" description="N-acetyltransferase" evidence="1">
    <location>
        <begin position="124"/>
        <end position="263"/>
    </location>
</feature>
<evidence type="ECO:0000313" key="4">
    <source>
        <dbReference type="Proteomes" id="UP000278673"/>
    </source>
</evidence>
<dbReference type="GO" id="GO:0016747">
    <property type="term" value="F:acyltransferase activity, transferring groups other than amino-acyl groups"/>
    <property type="evidence" value="ECO:0007669"/>
    <property type="project" value="InterPro"/>
</dbReference>
<proteinExistence type="predicted"/>
<comment type="caution">
    <text evidence="3">The sequence shown here is derived from an EMBL/GenBank/DDBJ whole genome shotgun (WGS) entry which is preliminary data.</text>
</comment>
<sequence length="263" mass="28610">MISTADPAAQLPALRAFLAAFARRQAPRVDELPCGFAVVNEELPHSRADNQLFVDRAVVDPTALPALVDRALAGLAHRLVTVLDDETGQALAAPLTEAGYDHTVQLLMVHQGPVPQAESGRPRAEVVDLDALRAPLTRRWRGFLPGADEETLRQLVERRAVRHRGAPVVRFVGSRASGGEVASWADLYLDPAAGLAQIEDVLTAEEHLRGGHGNAVLGEALRLADAEGCATRFLIAEADDWPRHWYRRLGFVPVGRVHCFERG</sequence>
<dbReference type="EMBL" id="RFFJ01000026">
    <property type="protein sequence ID" value="RMI43256.1"/>
    <property type="molecule type" value="Genomic_DNA"/>
</dbReference>
<organism evidence="3 4">
    <name type="scientific">Streptomyces triticirhizae</name>
    <dbReference type="NCBI Taxonomy" id="2483353"/>
    <lineage>
        <taxon>Bacteria</taxon>
        <taxon>Bacillati</taxon>
        <taxon>Actinomycetota</taxon>
        <taxon>Actinomycetes</taxon>
        <taxon>Kitasatosporales</taxon>
        <taxon>Streptomycetaceae</taxon>
        <taxon>Streptomyces</taxon>
    </lineage>
</organism>